<dbReference type="InterPro" id="IPR050597">
    <property type="entry name" value="Cytochrome_c_Oxidase_Subunit"/>
</dbReference>
<protein>
    <submittedName>
        <fullName evidence="9">Cytochrome c553</fullName>
    </submittedName>
</protein>
<dbReference type="Pfam" id="PF00034">
    <property type="entry name" value="Cytochrom_C"/>
    <property type="match status" value="1"/>
</dbReference>
<dbReference type="AlphaFoldDB" id="A0A4R2KUH7"/>
<evidence type="ECO:0000313" key="9">
    <source>
        <dbReference type="EMBL" id="TCO76542.1"/>
    </source>
</evidence>
<feature type="signal peptide" evidence="7">
    <location>
        <begin position="1"/>
        <end position="18"/>
    </location>
</feature>
<dbReference type="Gene3D" id="1.10.760.10">
    <property type="entry name" value="Cytochrome c-like domain"/>
    <property type="match status" value="1"/>
</dbReference>
<dbReference type="GO" id="GO:0020037">
    <property type="term" value="F:heme binding"/>
    <property type="evidence" value="ECO:0007669"/>
    <property type="project" value="InterPro"/>
</dbReference>
<dbReference type="PANTHER" id="PTHR33751">
    <property type="entry name" value="CBB3-TYPE CYTOCHROME C OXIDASE SUBUNIT FIXP"/>
    <property type="match status" value="1"/>
</dbReference>
<dbReference type="GO" id="GO:0009055">
    <property type="term" value="F:electron transfer activity"/>
    <property type="evidence" value="ECO:0007669"/>
    <property type="project" value="InterPro"/>
</dbReference>
<keyword evidence="4" id="KW-0249">Electron transport</keyword>
<evidence type="ECO:0000256" key="4">
    <source>
        <dbReference type="ARBA" id="ARBA00022982"/>
    </source>
</evidence>
<keyword evidence="1" id="KW-0813">Transport</keyword>
<evidence type="ECO:0000259" key="8">
    <source>
        <dbReference type="PROSITE" id="PS51007"/>
    </source>
</evidence>
<keyword evidence="3 6" id="KW-0479">Metal-binding</keyword>
<dbReference type="Proteomes" id="UP000295765">
    <property type="component" value="Unassembled WGS sequence"/>
</dbReference>
<name>A0A4R2KUH7_9GAMM</name>
<evidence type="ECO:0000256" key="3">
    <source>
        <dbReference type="ARBA" id="ARBA00022723"/>
    </source>
</evidence>
<sequence length="100" mass="10127">MKALPCLALLLAPCLALGAAGDPHAGKAVAGVCVACHGPAGISGNPEWPNLAGQKGPYLALQLRAFRDGGRQHPLMSPIAKGLSDADIDNLAAYFSGLKP</sequence>
<keyword evidence="7" id="KW-0732">Signal</keyword>
<reference evidence="9 10" key="1">
    <citation type="submission" date="2019-03" db="EMBL/GenBank/DDBJ databases">
        <title>Genomic Encyclopedia of Type Strains, Phase IV (KMG-IV): sequencing the most valuable type-strain genomes for metagenomic binning, comparative biology and taxonomic classification.</title>
        <authorList>
            <person name="Goeker M."/>
        </authorList>
    </citation>
    <scope>NUCLEOTIDE SEQUENCE [LARGE SCALE GENOMIC DNA]</scope>
    <source>
        <strain evidence="9 10">DSM 25287</strain>
    </source>
</reference>
<organism evidence="9 10">
    <name type="scientific">Plasticicumulans lactativorans</name>
    <dbReference type="NCBI Taxonomy" id="1133106"/>
    <lineage>
        <taxon>Bacteria</taxon>
        <taxon>Pseudomonadati</taxon>
        <taxon>Pseudomonadota</taxon>
        <taxon>Gammaproteobacteria</taxon>
        <taxon>Candidatus Competibacteraceae</taxon>
        <taxon>Plasticicumulans</taxon>
    </lineage>
</organism>
<gene>
    <name evidence="9" type="ORF">EV699_12923</name>
</gene>
<evidence type="ECO:0000256" key="2">
    <source>
        <dbReference type="ARBA" id="ARBA00022617"/>
    </source>
</evidence>
<comment type="caution">
    <text evidence="9">The sequence shown here is derived from an EMBL/GenBank/DDBJ whole genome shotgun (WGS) entry which is preliminary data.</text>
</comment>
<dbReference type="SUPFAM" id="SSF46626">
    <property type="entry name" value="Cytochrome c"/>
    <property type="match status" value="1"/>
</dbReference>
<dbReference type="EMBL" id="SLWY01000029">
    <property type="protein sequence ID" value="TCO76542.1"/>
    <property type="molecule type" value="Genomic_DNA"/>
</dbReference>
<evidence type="ECO:0000313" key="10">
    <source>
        <dbReference type="Proteomes" id="UP000295765"/>
    </source>
</evidence>
<dbReference type="InterPro" id="IPR009056">
    <property type="entry name" value="Cyt_c-like_dom"/>
</dbReference>
<keyword evidence="5 6" id="KW-0408">Iron</keyword>
<evidence type="ECO:0000256" key="1">
    <source>
        <dbReference type="ARBA" id="ARBA00022448"/>
    </source>
</evidence>
<feature type="chain" id="PRO_5020779737" evidence="7">
    <location>
        <begin position="19"/>
        <end position="100"/>
    </location>
</feature>
<dbReference type="PROSITE" id="PS51007">
    <property type="entry name" value="CYTC"/>
    <property type="match status" value="1"/>
</dbReference>
<feature type="domain" description="Cytochrome c" evidence="8">
    <location>
        <begin position="21"/>
        <end position="99"/>
    </location>
</feature>
<keyword evidence="10" id="KW-1185">Reference proteome</keyword>
<dbReference type="InterPro" id="IPR036909">
    <property type="entry name" value="Cyt_c-like_dom_sf"/>
</dbReference>
<keyword evidence="2 6" id="KW-0349">Heme</keyword>
<accession>A0A4R2KUH7</accession>
<proteinExistence type="predicted"/>
<dbReference type="RefSeq" id="WP_132545605.1">
    <property type="nucleotide sequence ID" value="NZ_SLWY01000029.1"/>
</dbReference>
<dbReference type="OrthoDB" id="9796421at2"/>
<evidence type="ECO:0000256" key="5">
    <source>
        <dbReference type="ARBA" id="ARBA00023004"/>
    </source>
</evidence>
<evidence type="ECO:0000256" key="7">
    <source>
        <dbReference type="SAM" id="SignalP"/>
    </source>
</evidence>
<evidence type="ECO:0000256" key="6">
    <source>
        <dbReference type="PROSITE-ProRule" id="PRU00433"/>
    </source>
</evidence>
<dbReference type="GO" id="GO:0046872">
    <property type="term" value="F:metal ion binding"/>
    <property type="evidence" value="ECO:0007669"/>
    <property type="project" value="UniProtKB-KW"/>
</dbReference>
<dbReference type="PANTHER" id="PTHR33751:SF9">
    <property type="entry name" value="CYTOCHROME C4"/>
    <property type="match status" value="1"/>
</dbReference>